<dbReference type="EMBL" id="ANFM02000013">
    <property type="protein sequence ID" value="EOD80355.1"/>
    <property type="molecule type" value="Genomic_DNA"/>
</dbReference>
<feature type="domain" description="Solute-binding protein family 3/N-terminal" evidence="1">
    <location>
        <begin position="37"/>
        <end position="259"/>
    </location>
</feature>
<dbReference type="SUPFAM" id="SSF53850">
    <property type="entry name" value="Periplasmic binding protein-like II"/>
    <property type="match status" value="1"/>
</dbReference>
<sequence length="260" mass="29488">MSGEGMNNPGKSFLTSAIRCFFALPLLIVSQLAMSQTFTVMTEDFAPFGYVENGELNGLSVDIVREVFAIVGHPDDIEMLPWARAYKETKRKSNRILFSMSRTPEREPLFKWVGPLVEDRVTFYRHKDSDINIQSLEDARETNAILVTRGFPETEFLQSQGFNNLYITNSPIQAFSMLVMGRGDLAPIGEFAYKPMMQKSSIDAESLKNTGVELFNIQLYIAFSKDTPEEEITRWQAALDQVKASGKYGEIIRRYSDLGY</sequence>
<dbReference type="eggNOG" id="COG0834">
    <property type="taxonomic scope" value="Bacteria"/>
</dbReference>
<name>R1IYF1_9GAMM</name>
<accession>R1IYF1</accession>
<dbReference type="Gene3D" id="3.40.190.10">
    <property type="entry name" value="Periplasmic binding protein-like II"/>
    <property type="match status" value="2"/>
</dbReference>
<dbReference type="Pfam" id="PF00497">
    <property type="entry name" value="SBP_bac_3"/>
    <property type="match status" value="1"/>
</dbReference>
<gene>
    <name evidence="2" type="ORF">D515_00643</name>
</gene>
<dbReference type="PANTHER" id="PTHR38834:SF3">
    <property type="entry name" value="SOLUTE-BINDING PROTEIN FAMILY 3_N-TERMINAL DOMAIN-CONTAINING PROTEIN"/>
    <property type="match status" value="1"/>
</dbReference>
<proteinExistence type="predicted"/>
<dbReference type="AlphaFoldDB" id="R1IYF1"/>
<dbReference type="Proteomes" id="UP000011223">
    <property type="component" value="Unassembled WGS sequence"/>
</dbReference>
<comment type="caution">
    <text evidence="2">The sequence shown here is derived from an EMBL/GenBank/DDBJ whole genome shotgun (WGS) entry which is preliminary data.</text>
</comment>
<organism evidence="2 3">
    <name type="scientific">Grimontia indica</name>
    <dbReference type="NCBI Taxonomy" id="1056512"/>
    <lineage>
        <taxon>Bacteria</taxon>
        <taxon>Pseudomonadati</taxon>
        <taxon>Pseudomonadota</taxon>
        <taxon>Gammaproteobacteria</taxon>
        <taxon>Vibrionales</taxon>
        <taxon>Vibrionaceae</taxon>
        <taxon>Grimontia</taxon>
    </lineage>
</organism>
<evidence type="ECO:0000313" key="3">
    <source>
        <dbReference type="Proteomes" id="UP000011223"/>
    </source>
</evidence>
<dbReference type="SMART" id="SM00062">
    <property type="entry name" value="PBPb"/>
    <property type="match status" value="1"/>
</dbReference>
<evidence type="ECO:0000259" key="1">
    <source>
        <dbReference type="SMART" id="SM00062"/>
    </source>
</evidence>
<reference evidence="2 3" key="1">
    <citation type="journal article" date="2014" name="PLoS ONE">
        <title>Grimontia indica AK16(T), sp. nov., Isolated from a Seawater Sample Reports the Presence of Pathogenic Genes Similar to Vibrio Genus.</title>
        <authorList>
            <person name="Singh A."/>
            <person name="Vaidya B."/>
            <person name="Khatri I."/>
            <person name="Srinivas T.N."/>
            <person name="Subramanian S."/>
            <person name="Korpole S."/>
            <person name="Pinnaka A.K."/>
        </authorList>
    </citation>
    <scope>NUCLEOTIDE SEQUENCE [LARGE SCALE GENOMIC DNA]</scope>
    <source>
        <strain evidence="2 3">AK16</strain>
    </source>
</reference>
<dbReference type="PANTHER" id="PTHR38834">
    <property type="entry name" value="PERIPLASMIC SUBSTRATE BINDING PROTEIN FAMILY 3"/>
    <property type="match status" value="1"/>
</dbReference>
<evidence type="ECO:0000313" key="2">
    <source>
        <dbReference type="EMBL" id="EOD80355.1"/>
    </source>
</evidence>
<dbReference type="InterPro" id="IPR001638">
    <property type="entry name" value="Solute-binding_3/MltF_N"/>
</dbReference>
<protein>
    <recommendedName>
        <fullName evidence="1">Solute-binding protein family 3/N-terminal domain-containing protein</fullName>
    </recommendedName>
</protein>
<keyword evidence="3" id="KW-1185">Reference proteome</keyword>
<dbReference type="RefSeq" id="WP_002537694.1">
    <property type="nucleotide sequence ID" value="NZ_ANFM02000013.1"/>
</dbReference>